<evidence type="ECO:0000313" key="2">
    <source>
        <dbReference type="Proteomes" id="UP000008068"/>
    </source>
</evidence>
<name>G0NT87_CAEBE</name>
<dbReference type="OrthoDB" id="407198at2759"/>
<evidence type="ECO:0000313" key="1">
    <source>
        <dbReference type="EMBL" id="EGT37067.1"/>
    </source>
</evidence>
<dbReference type="InterPro" id="IPR050092">
    <property type="entry name" value="RNase_H"/>
</dbReference>
<organism evidence="2">
    <name type="scientific">Caenorhabditis brenneri</name>
    <name type="common">Nematode worm</name>
    <dbReference type="NCBI Taxonomy" id="135651"/>
    <lineage>
        <taxon>Eukaryota</taxon>
        <taxon>Metazoa</taxon>
        <taxon>Ecdysozoa</taxon>
        <taxon>Nematoda</taxon>
        <taxon>Chromadorea</taxon>
        <taxon>Rhabditida</taxon>
        <taxon>Rhabditina</taxon>
        <taxon>Rhabditomorpha</taxon>
        <taxon>Rhabditoidea</taxon>
        <taxon>Rhabditidae</taxon>
        <taxon>Peloderinae</taxon>
        <taxon>Caenorhabditis</taxon>
    </lineage>
</organism>
<dbReference type="FunFam" id="3.30.420.10:FF:000315">
    <property type="match status" value="1"/>
</dbReference>
<dbReference type="Gene3D" id="3.30.420.10">
    <property type="entry name" value="Ribonuclease H-like superfamily/Ribonuclease H"/>
    <property type="match status" value="3"/>
</dbReference>
<dbReference type="eggNOG" id="KOG3752">
    <property type="taxonomic scope" value="Eukaryota"/>
</dbReference>
<dbReference type="InterPro" id="IPR036397">
    <property type="entry name" value="RNaseH_sf"/>
</dbReference>
<gene>
    <name evidence="1" type="ORF">CAEBREN_02230</name>
</gene>
<dbReference type="Proteomes" id="UP000008068">
    <property type="component" value="Unassembled WGS sequence"/>
</dbReference>
<dbReference type="STRING" id="135651.G0NT87"/>
<dbReference type="EMBL" id="GL379942">
    <property type="protein sequence ID" value="EGT37067.1"/>
    <property type="molecule type" value="Genomic_DNA"/>
</dbReference>
<dbReference type="AlphaFoldDB" id="G0NT87"/>
<accession>G0NT87</accession>
<reference evidence="2" key="1">
    <citation type="submission" date="2011-07" db="EMBL/GenBank/DDBJ databases">
        <authorList>
            <consortium name="Caenorhabditis brenneri Sequencing and Analysis Consortium"/>
            <person name="Wilson R.K."/>
        </authorList>
    </citation>
    <scope>NUCLEOTIDE SEQUENCE [LARGE SCALE GENOMIC DNA]</scope>
    <source>
        <strain evidence="2">PB2801</strain>
    </source>
</reference>
<dbReference type="OMA" id="TSSAHFM"/>
<keyword evidence="2" id="KW-1185">Reference proteome</keyword>
<evidence type="ECO:0008006" key="3">
    <source>
        <dbReference type="Google" id="ProtNLM"/>
    </source>
</evidence>
<dbReference type="SUPFAM" id="SSF53098">
    <property type="entry name" value="Ribonuclease H-like"/>
    <property type="match status" value="3"/>
</dbReference>
<dbReference type="PANTHER" id="PTHR10642">
    <property type="entry name" value="RIBONUCLEASE H1"/>
    <property type="match status" value="1"/>
</dbReference>
<dbReference type="GO" id="GO:0004523">
    <property type="term" value="F:RNA-DNA hybrid ribonuclease activity"/>
    <property type="evidence" value="ECO:0007669"/>
    <property type="project" value="TreeGrafter"/>
</dbReference>
<dbReference type="PANTHER" id="PTHR10642:SF24">
    <property type="entry name" value="RNASE H DOMAIN-CONTAINING PROTEIN"/>
    <property type="match status" value="1"/>
</dbReference>
<dbReference type="FunCoup" id="G0NT87">
    <property type="interactions" value="475"/>
</dbReference>
<proteinExistence type="predicted"/>
<dbReference type="GO" id="GO:0003676">
    <property type="term" value="F:nucleic acid binding"/>
    <property type="evidence" value="ECO:0007669"/>
    <property type="project" value="InterPro"/>
</dbReference>
<sequence>MLFLRKVLFPQVPSTSSKTSYQIKFLHSRFQIQAIRRCISDSGGSLPNSGKFVKVATTGYSFVNADGKRVAKYGIYWGKDDPRNGIRTLPDGSTSVAAMYTAILEAINVAREEEPPLSLIIYSDLEASETLIRDLSAWAKRDFYSRNHEKKLKHADILHDMFLAVQGMHLKIKYKPAVAVNDTTNRVTEAILSGINKKIKEKKENSLETLEEVRVGLTIDKNGNTVPNSDRSFPIVYVAARCVDKNGFISAGYCTHWPDGHVAGGKSFRFAPFPVTLFRAELAAIEEALKQAVDAELKNVTVITPSALFMAGWRSQWTRTTEEHNPFTSKVFYKRIQDLCSKLDQVHFRYKREMEIPDSVIGKELEKKCSQGLSYALVGKDTSEYELKVEDLVRDKEYRQEGVPIVRLFKTGTNLNAGYVWQDENESKEGVSCCGTPSVLVRILEEAIARNINRITIRADSEKLIKSFEAHLEVWHRNGWRNSLHKPIAKSAEWEKAWKLKQKVNVSWEIMDKVDDVDRLQNKLIPEYKKSS</sequence>
<dbReference type="InParanoid" id="G0NT87"/>
<dbReference type="InterPro" id="IPR012337">
    <property type="entry name" value="RNaseH-like_sf"/>
</dbReference>
<dbReference type="GO" id="GO:0043137">
    <property type="term" value="P:DNA replication, removal of RNA primer"/>
    <property type="evidence" value="ECO:0007669"/>
    <property type="project" value="TreeGrafter"/>
</dbReference>
<dbReference type="HOGENOM" id="CLU_512132_0_0_1"/>
<protein>
    <recommendedName>
        <fullName evidence="3">RNase H type-1 domain-containing protein</fullName>
    </recommendedName>
</protein>